<keyword evidence="1" id="KW-1133">Transmembrane helix</keyword>
<dbReference type="OrthoDB" id="2200440at2"/>
<evidence type="ECO:0000313" key="3">
    <source>
        <dbReference type="Proteomes" id="UP000191200"/>
    </source>
</evidence>
<dbReference type="EMBL" id="CP017267">
    <property type="protein sequence ID" value="APB32002.1"/>
    <property type="molecule type" value="Genomic_DNA"/>
</dbReference>
<name>A0A1J0A7V1_9ENTE</name>
<proteinExistence type="predicted"/>
<organism evidence="2 3">
    <name type="scientific">Vagococcus teuberi</name>
    <dbReference type="NCBI Taxonomy" id="519472"/>
    <lineage>
        <taxon>Bacteria</taxon>
        <taxon>Bacillati</taxon>
        <taxon>Bacillota</taxon>
        <taxon>Bacilli</taxon>
        <taxon>Lactobacillales</taxon>
        <taxon>Enterococcaceae</taxon>
        <taxon>Vagococcus</taxon>
    </lineage>
</organism>
<keyword evidence="3" id="KW-1185">Reference proteome</keyword>
<gene>
    <name evidence="2" type="ORF">BHY08_09390</name>
</gene>
<dbReference type="AlphaFoldDB" id="A0A1J0A7V1"/>
<protein>
    <submittedName>
        <fullName evidence="2">Uncharacterized protein</fullName>
    </submittedName>
</protein>
<dbReference type="Proteomes" id="UP000191200">
    <property type="component" value="Chromosome"/>
</dbReference>
<feature type="transmembrane region" description="Helical" evidence="1">
    <location>
        <begin position="53"/>
        <end position="74"/>
    </location>
</feature>
<accession>A0A1J0A7V1</accession>
<dbReference type="STRING" id="519472.BHY08_09390"/>
<evidence type="ECO:0000256" key="1">
    <source>
        <dbReference type="SAM" id="Phobius"/>
    </source>
</evidence>
<reference evidence="2 3" key="1">
    <citation type="submission" date="2016-09" db="EMBL/GenBank/DDBJ databases">
        <title>Vagococcus teuberi sp. nov., isolated from the Malian artisanal sour milk fene.</title>
        <authorList>
            <person name="Wullschleger S."/>
            <person name="Seifert C."/>
            <person name="Baumgartner S."/>
            <person name="Lacroix C."/>
            <person name="Bonfoh B."/>
            <person name="Stevens M.J."/>
            <person name="Meile L."/>
        </authorList>
    </citation>
    <scope>NUCLEOTIDE SEQUENCE [LARGE SCALE GENOMIC DNA]</scope>
    <source>
        <strain evidence="2 3">DSM 21459</strain>
    </source>
</reference>
<sequence>MTNFTNNKNKEEQTLKLNAIVLLFAVVLLSLCVVFYLIGLFANPSLENFFADVSSILFTGSVATGILYLVKIVFDSLIRSAKK</sequence>
<dbReference type="KEGG" id="vte:BHY08_09390"/>
<keyword evidence="1" id="KW-0472">Membrane</keyword>
<evidence type="ECO:0000313" key="2">
    <source>
        <dbReference type="EMBL" id="APB32002.1"/>
    </source>
</evidence>
<keyword evidence="1" id="KW-0812">Transmembrane</keyword>
<dbReference type="RefSeq" id="WP_071457610.1">
    <property type="nucleotide sequence ID" value="NZ_CP017267.1"/>
</dbReference>
<feature type="transmembrane region" description="Helical" evidence="1">
    <location>
        <begin position="20"/>
        <end position="41"/>
    </location>
</feature>